<gene>
    <name evidence="2" type="ORF">P154DRAFT_32209</name>
</gene>
<name>A0A6A5VZN2_9PLEO</name>
<feature type="region of interest" description="Disordered" evidence="1">
    <location>
        <begin position="109"/>
        <end position="165"/>
    </location>
</feature>
<proteinExistence type="predicted"/>
<dbReference type="Proteomes" id="UP000799779">
    <property type="component" value="Unassembled WGS sequence"/>
</dbReference>
<accession>A0A6A5VZN2</accession>
<feature type="region of interest" description="Disordered" evidence="1">
    <location>
        <begin position="1"/>
        <end position="58"/>
    </location>
</feature>
<feature type="compositionally biased region" description="Pro residues" evidence="1">
    <location>
        <begin position="151"/>
        <end position="165"/>
    </location>
</feature>
<dbReference type="EMBL" id="ML977662">
    <property type="protein sequence ID" value="KAF1994377.1"/>
    <property type="molecule type" value="Genomic_DNA"/>
</dbReference>
<evidence type="ECO:0000313" key="3">
    <source>
        <dbReference type="Proteomes" id="UP000799779"/>
    </source>
</evidence>
<evidence type="ECO:0000256" key="1">
    <source>
        <dbReference type="SAM" id="MobiDB-lite"/>
    </source>
</evidence>
<sequence length="165" mass="18392">MVNAQVLQNPQAAPQPTHPAIDQKRSEVACNTATHLDAQTPMRHRSTSAHSGVDSSPRVYCDAHTTQEEYQRCAKEQDQHKYEHKQGPILLIPAKKTDVLFYKSESIRSQRFFKQPTSHPDRQTTSQKPTNTTPTAKPHRTAPKPSQSSSPNPPKTSPNTPIPTP</sequence>
<protein>
    <submittedName>
        <fullName evidence="2">Uncharacterized protein</fullName>
    </submittedName>
</protein>
<feature type="compositionally biased region" description="Polar residues" evidence="1">
    <location>
        <begin position="1"/>
        <end position="14"/>
    </location>
</feature>
<dbReference type="AlphaFoldDB" id="A0A6A5VZN2"/>
<evidence type="ECO:0000313" key="2">
    <source>
        <dbReference type="EMBL" id="KAF1994377.1"/>
    </source>
</evidence>
<reference evidence="2" key="1">
    <citation type="journal article" date="2020" name="Stud. Mycol.">
        <title>101 Dothideomycetes genomes: a test case for predicting lifestyles and emergence of pathogens.</title>
        <authorList>
            <person name="Haridas S."/>
            <person name="Albert R."/>
            <person name="Binder M."/>
            <person name="Bloem J."/>
            <person name="Labutti K."/>
            <person name="Salamov A."/>
            <person name="Andreopoulos B."/>
            <person name="Baker S."/>
            <person name="Barry K."/>
            <person name="Bills G."/>
            <person name="Bluhm B."/>
            <person name="Cannon C."/>
            <person name="Castanera R."/>
            <person name="Culley D."/>
            <person name="Daum C."/>
            <person name="Ezra D."/>
            <person name="Gonzalez J."/>
            <person name="Henrissat B."/>
            <person name="Kuo A."/>
            <person name="Liang C."/>
            <person name="Lipzen A."/>
            <person name="Lutzoni F."/>
            <person name="Magnuson J."/>
            <person name="Mondo S."/>
            <person name="Nolan M."/>
            <person name="Ohm R."/>
            <person name="Pangilinan J."/>
            <person name="Park H.-J."/>
            <person name="Ramirez L."/>
            <person name="Alfaro M."/>
            <person name="Sun H."/>
            <person name="Tritt A."/>
            <person name="Yoshinaga Y."/>
            <person name="Zwiers L.-H."/>
            <person name="Turgeon B."/>
            <person name="Goodwin S."/>
            <person name="Spatafora J."/>
            <person name="Crous P."/>
            <person name="Grigoriev I."/>
        </authorList>
    </citation>
    <scope>NUCLEOTIDE SEQUENCE</scope>
    <source>
        <strain evidence="2">CBS 123094</strain>
    </source>
</reference>
<keyword evidence="3" id="KW-1185">Reference proteome</keyword>
<feature type="compositionally biased region" description="Low complexity" evidence="1">
    <location>
        <begin position="123"/>
        <end position="135"/>
    </location>
</feature>
<organism evidence="2 3">
    <name type="scientific">Amniculicola lignicola CBS 123094</name>
    <dbReference type="NCBI Taxonomy" id="1392246"/>
    <lineage>
        <taxon>Eukaryota</taxon>
        <taxon>Fungi</taxon>
        <taxon>Dikarya</taxon>
        <taxon>Ascomycota</taxon>
        <taxon>Pezizomycotina</taxon>
        <taxon>Dothideomycetes</taxon>
        <taxon>Pleosporomycetidae</taxon>
        <taxon>Pleosporales</taxon>
        <taxon>Amniculicolaceae</taxon>
        <taxon>Amniculicola</taxon>
    </lineage>
</organism>